<dbReference type="Pfam" id="PF00702">
    <property type="entry name" value="Hydrolase"/>
    <property type="match status" value="1"/>
</dbReference>
<comment type="caution">
    <text evidence="1">The sequence shown here is derived from an EMBL/GenBank/DDBJ whole genome shotgun (WGS) entry which is preliminary data.</text>
</comment>
<keyword evidence="2" id="KW-1185">Reference proteome</keyword>
<gene>
    <name evidence="1" type="ORF">GCM10010326_38220</name>
</gene>
<evidence type="ECO:0000313" key="1">
    <source>
        <dbReference type="EMBL" id="GGY40567.1"/>
    </source>
</evidence>
<name>A0ABQ3ABI5_9ACTN</name>
<proteinExistence type="predicted"/>
<sequence>MNESPFDGVLCDFDGVVHLWDPDGMAALDRAWGLAEGTLASAAFEPELLHSAVTGRLTDEQWRSQVTDDLTGLCGSPERAGELVATWGALTGRVDAEVVDLLDAVRRRVPVVLVSNATTRLESYLAAVGLDQAFDAVVNTARIGMAKPDPRVFETAAGLVGIDAKRCLFVDDTLGNVTAARAAGLTGLHYRGIGQLRAAVRPLLDIGLDAGPGARPSTGPRSWSSASRT</sequence>
<protein>
    <recommendedName>
        <fullName evidence="3">Hydrolase</fullName>
    </recommendedName>
</protein>
<dbReference type="RefSeq" id="WP_161257588.1">
    <property type="nucleotide sequence ID" value="NZ_BMUU01000006.1"/>
</dbReference>
<dbReference type="PANTHER" id="PTHR43611">
    <property type="entry name" value="ALPHA-D-GLUCOSE 1-PHOSPHATE PHOSPHATASE"/>
    <property type="match status" value="1"/>
</dbReference>
<dbReference type="EMBL" id="BMUU01000006">
    <property type="protein sequence ID" value="GGY40567.1"/>
    <property type="molecule type" value="Genomic_DNA"/>
</dbReference>
<dbReference type="InterPro" id="IPR006439">
    <property type="entry name" value="HAD-SF_hydro_IA"/>
</dbReference>
<accession>A0ABQ3ABI5</accession>
<dbReference type="Gene3D" id="3.40.50.1000">
    <property type="entry name" value="HAD superfamily/HAD-like"/>
    <property type="match status" value="1"/>
</dbReference>
<evidence type="ECO:0008006" key="3">
    <source>
        <dbReference type="Google" id="ProtNLM"/>
    </source>
</evidence>
<organism evidence="1 2">
    <name type="scientific">Streptomyces xanthochromogenes</name>
    <dbReference type="NCBI Taxonomy" id="67384"/>
    <lineage>
        <taxon>Bacteria</taxon>
        <taxon>Bacillati</taxon>
        <taxon>Actinomycetota</taxon>
        <taxon>Actinomycetes</taxon>
        <taxon>Kitasatosporales</taxon>
        <taxon>Streptomycetaceae</taxon>
        <taxon>Streptomyces</taxon>
    </lineage>
</organism>
<dbReference type="NCBIfam" id="TIGR01549">
    <property type="entry name" value="HAD-SF-IA-v1"/>
    <property type="match status" value="1"/>
</dbReference>
<dbReference type="GeneID" id="96291765"/>
<dbReference type="Proteomes" id="UP000600946">
    <property type="component" value="Unassembled WGS sequence"/>
</dbReference>
<evidence type="ECO:0000313" key="2">
    <source>
        <dbReference type="Proteomes" id="UP000600946"/>
    </source>
</evidence>
<dbReference type="InterPro" id="IPR023214">
    <property type="entry name" value="HAD_sf"/>
</dbReference>
<dbReference type="InterPro" id="IPR036412">
    <property type="entry name" value="HAD-like_sf"/>
</dbReference>
<reference evidence="2" key="1">
    <citation type="journal article" date="2019" name="Int. J. Syst. Evol. Microbiol.">
        <title>The Global Catalogue of Microorganisms (GCM) 10K type strain sequencing project: providing services to taxonomists for standard genome sequencing and annotation.</title>
        <authorList>
            <consortium name="The Broad Institute Genomics Platform"/>
            <consortium name="The Broad Institute Genome Sequencing Center for Infectious Disease"/>
            <person name="Wu L."/>
            <person name="Ma J."/>
        </authorList>
    </citation>
    <scope>NUCLEOTIDE SEQUENCE [LARGE SCALE GENOMIC DNA]</scope>
    <source>
        <strain evidence="2">JCM 4594</strain>
    </source>
</reference>
<dbReference type="SUPFAM" id="SSF56784">
    <property type="entry name" value="HAD-like"/>
    <property type="match status" value="1"/>
</dbReference>
<dbReference type="NCBIfam" id="TIGR01509">
    <property type="entry name" value="HAD-SF-IA-v3"/>
    <property type="match status" value="1"/>
</dbReference>
<dbReference type="PANTHER" id="PTHR43611:SF3">
    <property type="entry name" value="FLAVIN MONONUCLEOTIDE HYDROLASE 1, CHLOROPLATIC"/>
    <property type="match status" value="1"/>
</dbReference>
<dbReference type="PRINTS" id="PR00413">
    <property type="entry name" value="HADHALOGNASE"/>
</dbReference>